<dbReference type="Gene3D" id="3.30.370.10">
    <property type="entry name" value="Barstar-like"/>
    <property type="match status" value="1"/>
</dbReference>
<reference evidence="6" key="3">
    <citation type="journal article" date="2019" name="Int. J. Syst. Evol. Microbiol.">
        <title>The Global Catalogue of Microorganisms (GCM) 10K type strain sequencing project: providing services to taxonomists for standard genome sequencing and annotation.</title>
        <authorList>
            <consortium name="The Broad Institute Genomics Platform"/>
            <consortium name="The Broad Institute Genome Sequencing Center for Infectious Disease"/>
            <person name="Wu L."/>
            <person name="Ma J."/>
        </authorList>
    </citation>
    <scope>NUCLEOTIDE SEQUENCE [LARGE SCALE GENOMIC DNA]</scope>
    <source>
        <strain evidence="6">CCM 7403</strain>
    </source>
</reference>
<dbReference type="Pfam" id="PF01337">
    <property type="entry name" value="Barstar"/>
    <property type="match status" value="1"/>
</dbReference>
<gene>
    <name evidence="4" type="ORF">E2C04_06850</name>
    <name evidence="3" type="ORF">GCM10007231_17110</name>
</gene>
<dbReference type="OrthoDB" id="5184890at2"/>
<dbReference type="Proteomes" id="UP000297025">
    <property type="component" value="Chromosome"/>
</dbReference>
<evidence type="ECO:0000256" key="1">
    <source>
        <dbReference type="ARBA" id="ARBA00006845"/>
    </source>
</evidence>
<evidence type="ECO:0000313" key="4">
    <source>
        <dbReference type="EMBL" id="QCC77002.1"/>
    </source>
</evidence>
<evidence type="ECO:0000313" key="6">
    <source>
        <dbReference type="Proteomes" id="UP000630594"/>
    </source>
</evidence>
<evidence type="ECO:0000313" key="5">
    <source>
        <dbReference type="Proteomes" id="UP000297025"/>
    </source>
</evidence>
<dbReference type="KEGG" id="ndp:E2C04_06850"/>
<dbReference type="InterPro" id="IPR000468">
    <property type="entry name" value="Barstar"/>
</dbReference>
<name>A0A4P7UA87_9ACTN</name>
<dbReference type="AlphaFoldDB" id="A0A4P7UA87"/>
<dbReference type="EMBL" id="CP038462">
    <property type="protein sequence ID" value="QCC77002.1"/>
    <property type="molecule type" value="Genomic_DNA"/>
</dbReference>
<dbReference type="Proteomes" id="UP000630594">
    <property type="component" value="Unassembled WGS sequence"/>
</dbReference>
<reference evidence="3" key="2">
    <citation type="journal article" date="2014" name="Int. J. Syst. Evol. Microbiol.">
        <title>Complete genome of a new Firmicutes species belonging to the dominant human colonic microbiota ('Ruminococcus bicirculans') reveals two chromosomes and a selective capacity to utilize plant glucans.</title>
        <authorList>
            <consortium name="NISC Comparative Sequencing Program"/>
            <person name="Wegmann U."/>
            <person name="Louis P."/>
            <person name="Goesmann A."/>
            <person name="Henrissat B."/>
            <person name="Duncan S.H."/>
            <person name="Flint H.J."/>
        </authorList>
    </citation>
    <scope>NUCLEOTIDE SEQUENCE</scope>
    <source>
        <strain evidence="3">CCM 7403</strain>
    </source>
</reference>
<comment type="similarity">
    <text evidence="1">Belongs to the barstar family.</text>
</comment>
<evidence type="ECO:0000313" key="3">
    <source>
        <dbReference type="EMBL" id="GGD18560.1"/>
    </source>
</evidence>
<dbReference type="RefSeq" id="WP_135832048.1">
    <property type="nucleotide sequence ID" value="NZ_BMCK01000002.1"/>
</dbReference>
<keyword evidence="6" id="KW-1185">Reference proteome</keyword>
<evidence type="ECO:0000259" key="2">
    <source>
        <dbReference type="Pfam" id="PF01337"/>
    </source>
</evidence>
<organism evidence="4 5">
    <name type="scientific">Nocardioides daphniae</name>
    <dbReference type="NCBI Taxonomy" id="402297"/>
    <lineage>
        <taxon>Bacteria</taxon>
        <taxon>Bacillati</taxon>
        <taxon>Actinomycetota</taxon>
        <taxon>Actinomycetes</taxon>
        <taxon>Propionibacteriales</taxon>
        <taxon>Nocardioidaceae</taxon>
        <taxon>Nocardioides</taxon>
    </lineage>
</organism>
<dbReference type="EMBL" id="BMCK01000002">
    <property type="protein sequence ID" value="GGD18560.1"/>
    <property type="molecule type" value="Genomic_DNA"/>
</dbReference>
<protein>
    <recommendedName>
        <fullName evidence="2">Barstar (barnase inhibitor) domain-containing protein</fullName>
    </recommendedName>
</protein>
<dbReference type="InterPro" id="IPR035905">
    <property type="entry name" value="Barstar-like_sf"/>
</dbReference>
<reference evidence="4 5" key="1">
    <citation type="journal article" date="2008" name="Int. J. Syst. Evol. Microbiol.">
        <title>Nocardioides daphniae sp. nov., isolated from Daphnia cucullata (Crustacea: Cladocera).</title>
        <authorList>
            <person name="Toth E.M."/>
            <person name="Keki Z."/>
            <person name="Homonnay Z.G."/>
            <person name="Borsodi A.K."/>
            <person name="Marialigeti K."/>
            <person name="Schumann P."/>
        </authorList>
    </citation>
    <scope>NUCLEOTIDE SEQUENCE [LARGE SCALE GENOMIC DNA]</scope>
    <source>
        <strain evidence="4 5">JCM 16608</strain>
    </source>
</reference>
<accession>A0A4P7UA87</accession>
<sequence length="140" mass="15137">MSGLAPLLARRHPAGVYRWEAAYDVDQVASVVHAAHWSFHHVDGVAAATKRELLAALGVALEFPATYGQNLDALADLLDDLAGPTLLLWDEWGLLAREDERTFATLLQIFSERADDAVRPPFAVLLRGAGPEVVGLGLLD</sequence>
<dbReference type="SUPFAM" id="SSF52038">
    <property type="entry name" value="Barstar-related"/>
    <property type="match status" value="1"/>
</dbReference>
<feature type="domain" description="Barstar (barnase inhibitor)" evidence="2">
    <location>
        <begin position="38"/>
        <end position="124"/>
    </location>
</feature>
<proteinExistence type="inferred from homology"/>
<reference evidence="3" key="5">
    <citation type="submission" date="2024-05" db="EMBL/GenBank/DDBJ databases">
        <authorList>
            <person name="Sun Q."/>
            <person name="Sedlacek I."/>
        </authorList>
    </citation>
    <scope>NUCLEOTIDE SEQUENCE</scope>
    <source>
        <strain evidence="3">CCM 7403</strain>
    </source>
</reference>
<reference evidence="4" key="4">
    <citation type="submission" date="2019-03" db="EMBL/GenBank/DDBJ databases">
        <authorList>
            <person name="Huang Y."/>
        </authorList>
    </citation>
    <scope>NUCLEOTIDE SEQUENCE</scope>
    <source>
        <strain evidence="4">JCM 16608</strain>
    </source>
</reference>